<dbReference type="EMBL" id="CAJDKC010000003">
    <property type="protein sequence ID" value="CAD0328180.1"/>
    <property type="molecule type" value="Genomic_DNA"/>
</dbReference>
<dbReference type="RefSeq" id="WP_023904424.1">
    <property type="nucleotide sequence ID" value="NZ_CAJDKC010000003.1"/>
</dbReference>
<accession>A0A6V7D4P3</accession>
<dbReference type="EMBL" id="CAJDKC010000003">
    <property type="protein sequence ID" value="CAD0328189.1"/>
    <property type="molecule type" value="Genomic_DNA"/>
</dbReference>
<proteinExistence type="predicted"/>
<dbReference type="Proteomes" id="UP000587508">
    <property type="component" value="Unassembled WGS sequence"/>
</dbReference>
<reference evidence="1 2" key="1">
    <citation type="submission" date="2020-07" db="EMBL/GenBank/DDBJ databases">
        <authorList>
            <person name="Pothier F. J."/>
        </authorList>
    </citation>
    <scope>NUCLEOTIDE SEQUENCE [LARGE SCALE GENOMIC DNA]</scope>
    <source>
        <strain evidence="1 2">CFBP 7900</strain>
    </source>
</reference>
<organism evidence="1 2">
    <name type="scientific">Xanthomonas hortorum pv. carotae</name>
    <dbReference type="NCBI Taxonomy" id="487904"/>
    <lineage>
        <taxon>Bacteria</taxon>
        <taxon>Pseudomonadati</taxon>
        <taxon>Pseudomonadota</taxon>
        <taxon>Gammaproteobacteria</taxon>
        <taxon>Lysobacterales</taxon>
        <taxon>Lysobacteraceae</taxon>
        <taxon>Xanthomonas</taxon>
    </lineage>
</organism>
<evidence type="ECO:0000313" key="2">
    <source>
        <dbReference type="Proteomes" id="UP000587508"/>
    </source>
</evidence>
<dbReference type="AlphaFoldDB" id="A0A6V7D4P3"/>
<gene>
    <name evidence="1" type="ORF">CFBP7900_17690</name>
</gene>
<evidence type="ECO:0000313" key="1">
    <source>
        <dbReference type="EMBL" id="CAD0328189.1"/>
    </source>
</evidence>
<sequence length="81" mass="9237">MSTTVHHPRAAATAARPYKRGWLGECPGLESQIEFALRFTKWMQARRKKPTAEEMMEQWGMSRATAYRYKAAYRAVNGGDA</sequence>
<name>A0A6V7D4P3_9XANT</name>
<protein>
    <submittedName>
        <fullName evidence="1">Uncharacterized protein</fullName>
    </submittedName>
</protein>
<comment type="caution">
    <text evidence="1">The sequence shown here is derived from an EMBL/GenBank/DDBJ whole genome shotgun (WGS) entry which is preliminary data.</text>
</comment>